<dbReference type="Proteomes" id="UP000182015">
    <property type="component" value="Unassembled WGS sequence"/>
</dbReference>
<sequence>MANVFIQPSDTEMTVELLGQLIQDHQAMIPKYLERKDMYEGRHAILNQKEKESYKPDNRLVVNFAKYIVDTFNGYFIGNPINVSHENKTVSDYLEFLDGYNDQDDNNAELSKICSIFGHGYELIYADENAEVGITYLDPTQAFMVYDDSIRERPLFAVRYFINSEGQIEGTYSDASNITYFKVGEKGYQIIDEVSHYFGDVPMVEYVENAEKQGIFDNVITLINAFDKAISEKANDVEYYADAYLKILGAKLDDKTLQKLRDNRIINMASNDTNKLVIEFLQKPDADGTQENLLNRLEDLIFRTAMVANLSDDNFGNASGISLAYKLQAMDNLAKTKERKFTSGMNRRYKLIANYPKSKINGDEWVDIQYKFTRNKPSNLLEEAQIAGALAGITTKITQVGVLSNVSNPQEEVENLKKEMEETVIPRTAVDNGQSQVLETTSDATVE</sequence>
<dbReference type="InterPro" id="IPR006428">
    <property type="entry name" value="Portal_SPP1-type"/>
</dbReference>
<proteinExistence type="predicted"/>
<feature type="compositionally biased region" description="Polar residues" evidence="1">
    <location>
        <begin position="431"/>
        <end position="447"/>
    </location>
</feature>
<evidence type="ECO:0000313" key="2">
    <source>
        <dbReference type="EMBL" id="OJF71241.1"/>
    </source>
</evidence>
<dbReference type="EMBL" id="LZDD01000003">
    <property type="protein sequence ID" value="OJF71241.1"/>
    <property type="molecule type" value="Genomic_DNA"/>
</dbReference>
<organism evidence="2 3">
    <name type="scientific">Streptococcus bovimastitidis</name>
    <dbReference type="NCBI Taxonomy" id="1856638"/>
    <lineage>
        <taxon>Bacteria</taxon>
        <taxon>Bacillati</taxon>
        <taxon>Bacillota</taxon>
        <taxon>Bacilli</taxon>
        <taxon>Lactobacillales</taxon>
        <taxon>Streptococcaceae</taxon>
        <taxon>Streptococcus</taxon>
    </lineage>
</organism>
<dbReference type="OrthoDB" id="3189403at2"/>
<keyword evidence="3" id="KW-1185">Reference proteome</keyword>
<feature type="region of interest" description="Disordered" evidence="1">
    <location>
        <begin position="427"/>
        <end position="447"/>
    </location>
</feature>
<name>A0A1L8MKK1_9STRE</name>
<evidence type="ECO:0000256" key="1">
    <source>
        <dbReference type="SAM" id="MobiDB-lite"/>
    </source>
</evidence>
<comment type="caution">
    <text evidence="2">The sequence shown here is derived from an EMBL/GenBank/DDBJ whole genome shotgun (WGS) entry which is preliminary data.</text>
</comment>
<gene>
    <name evidence="2" type="ORF">A9Q68_08565</name>
</gene>
<dbReference type="Pfam" id="PF05133">
    <property type="entry name" value="SPP1_portal"/>
    <property type="match status" value="1"/>
</dbReference>
<dbReference type="RefSeq" id="WP_071794304.1">
    <property type="nucleotide sequence ID" value="NZ_LZDD01000003.1"/>
</dbReference>
<dbReference type="STRING" id="1856638.A9Q68_08565"/>
<accession>A0A1L8MKK1</accession>
<protein>
    <submittedName>
        <fullName evidence="2">Phage portal protein</fullName>
    </submittedName>
</protein>
<dbReference type="NCBIfam" id="TIGR01538">
    <property type="entry name" value="portal_SPP1"/>
    <property type="match status" value="1"/>
</dbReference>
<evidence type="ECO:0000313" key="3">
    <source>
        <dbReference type="Proteomes" id="UP000182015"/>
    </source>
</evidence>
<dbReference type="AlphaFoldDB" id="A0A1L8MKK1"/>
<dbReference type="InterPro" id="IPR021145">
    <property type="entry name" value="Portal_protein_SPP1_Gp6-like"/>
</dbReference>
<reference evidence="3" key="1">
    <citation type="submission" date="2016-06" db="EMBL/GenBank/DDBJ databases">
        <authorList>
            <person name="de Vries S.P.W."/>
            <person name="Hadjirin N.F."/>
            <person name="Lay E.M."/>
            <person name="Zadoks R.N."/>
            <person name="Peacock S.J."/>
            <person name="Parkhill J."/>
            <person name="Grant A.J."/>
            <person name="Mcdougall S."/>
            <person name="Holmes M.A."/>
        </authorList>
    </citation>
    <scope>NUCLEOTIDE SEQUENCE [LARGE SCALE GENOMIC DNA]</scope>
    <source>
        <strain evidence="3">NZ1587</strain>
    </source>
</reference>